<dbReference type="EMBL" id="FQZZ01000001">
    <property type="protein sequence ID" value="SHJ61024.1"/>
    <property type="molecule type" value="Genomic_DNA"/>
</dbReference>
<protein>
    <recommendedName>
        <fullName evidence="4">D-galactarate dehydratase</fullName>
    </recommendedName>
</protein>
<gene>
    <name evidence="2" type="ORF">SAMN05444142_101799</name>
</gene>
<sequence>MPLLAGCALLPGRDPAQAVSVRPGDGQVHPVARPETGGRRPPAGARTADALDTTTEEERQAAAAPAAPGGRDLGVTIAALGDPARPGFWLETPLVATPGTGRVEYQGKTAQVQLIPIEGAATAGSRLSLAAMRLVGAPLAGLPEIRVFAGG</sequence>
<evidence type="ECO:0000313" key="2">
    <source>
        <dbReference type="EMBL" id="SHJ61024.1"/>
    </source>
</evidence>
<feature type="region of interest" description="Disordered" evidence="1">
    <location>
        <begin position="12"/>
        <end position="72"/>
    </location>
</feature>
<evidence type="ECO:0008006" key="4">
    <source>
        <dbReference type="Google" id="ProtNLM"/>
    </source>
</evidence>
<dbReference type="AlphaFoldDB" id="A0A1H0B343"/>
<keyword evidence="3" id="KW-1185">Reference proteome</keyword>
<accession>A0A1H0B343</accession>
<organism evidence="2 3">
    <name type="scientific">Lutimaribacter pacificus</name>
    <dbReference type="NCBI Taxonomy" id="391948"/>
    <lineage>
        <taxon>Bacteria</taxon>
        <taxon>Pseudomonadati</taxon>
        <taxon>Pseudomonadota</taxon>
        <taxon>Alphaproteobacteria</taxon>
        <taxon>Rhodobacterales</taxon>
        <taxon>Roseobacteraceae</taxon>
        <taxon>Lutimaribacter</taxon>
    </lineage>
</organism>
<evidence type="ECO:0000256" key="1">
    <source>
        <dbReference type="SAM" id="MobiDB-lite"/>
    </source>
</evidence>
<dbReference type="Proteomes" id="UP000324252">
    <property type="component" value="Unassembled WGS sequence"/>
</dbReference>
<evidence type="ECO:0000313" key="3">
    <source>
        <dbReference type="Proteomes" id="UP000324252"/>
    </source>
</evidence>
<proteinExistence type="predicted"/>
<reference evidence="2 3" key="1">
    <citation type="submission" date="2016-11" db="EMBL/GenBank/DDBJ databases">
        <authorList>
            <person name="Varghese N."/>
            <person name="Submissions S."/>
        </authorList>
    </citation>
    <scope>NUCLEOTIDE SEQUENCE [LARGE SCALE GENOMIC DNA]</scope>
    <source>
        <strain evidence="2 3">DSM 29620</strain>
    </source>
</reference>
<name>A0A1H0B343_9RHOB</name>